<dbReference type="EMBL" id="JBBKZU010000019">
    <property type="protein sequence ID" value="MEJ8815309.1"/>
    <property type="molecule type" value="Genomic_DNA"/>
</dbReference>
<proteinExistence type="predicted"/>
<feature type="domain" description="TfoX N-terminal" evidence="2">
    <location>
        <begin position="13"/>
        <end position="104"/>
    </location>
</feature>
<organism evidence="3 4">
    <name type="scientific">Variovorax ureilyticus</name>
    <dbReference type="NCBI Taxonomy" id="1836198"/>
    <lineage>
        <taxon>Bacteria</taxon>
        <taxon>Pseudomonadati</taxon>
        <taxon>Pseudomonadota</taxon>
        <taxon>Betaproteobacteria</taxon>
        <taxon>Burkholderiales</taxon>
        <taxon>Comamonadaceae</taxon>
        <taxon>Variovorax</taxon>
    </lineage>
</organism>
<dbReference type="PANTHER" id="PTHR36121">
    <property type="entry name" value="PROTEIN SXY"/>
    <property type="match status" value="1"/>
</dbReference>
<name>A0ABU8VNT2_9BURK</name>
<reference evidence="3 4" key="1">
    <citation type="submission" date="2024-03" db="EMBL/GenBank/DDBJ databases">
        <title>Novel species of the genus Variovorax.</title>
        <authorList>
            <person name="Liu Q."/>
            <person name="Xin Y.-H."/>
        </authorList>
    </citation>
    <scope>NUCLEOTIDE SEQUENCE [LARGE SCALE GENOMIC DNA]</scope>
    <source>
        <strain evidence="3 4">KACC 18899</strain>
    </source>
</reference>
<evidence type="ECO:0000313" key="4">
    <source>
        <dbReference type="Proteomes" id="UP001365846"/>
    </source>
</evidence>
<comment type="caution">
    <text evidence="3">The sequence shown here is derived from an EMBL/GenBank/DDBJ whole genome shotgun (WGS) entry which is preliminary data.</text>
</comment>
<accession>A0ABU8VNT2</accession>
<evidence type="ECO:0000313" key="3">
    <source>
        <dbReference type="EMBL" id="MEJ8815309.1"/>
    </source>
</evidence>
<protein>
    <submittedName>
        <fullName evidence="3">TfoX/Sxy family protein</fullName>
    </submittedName>
</protein>
<feature type="region of interest" description="Disordered" evidence="1">
    <location>
        <begin position="106"/>
        <end position="125"/>
    </location>
</feature>
<sequence length="125" mass="14021">MSTSSDFAEFVKEQLAAVHGVQAKRLFSGVGLSAHGVQFAMIIDNVLYFVVDDATRPAYEAMGSQCFSYTTKVRHVEVRRYYAVPGEVIEDRQRLAMLARESLEIAARPRKSPKPKPRKMAKASR</sequence>
<keyword evidence="4" id="KW-1185">Reference proteome</keyword>
<feature type="compositionally biased region" description="Basic residues" evidence="1">
    <location>
        <begin position="108"/>
        <end position="125"/>
    </location>
</feature>
<dbReference type="InterPro" id="IPR007076">
    <property type="entry name" value="TfoX_N"/>
</dbReference>
<evidence type="ECO:0000256" key="1">
    <source>
        <dbReference type="SAM" id="MobiDB-lite"/>
    </source>
</evidence>
<evidence type="ECO:0000259" key="2">
    <source>
        <dbReference type="Pfam" id="PF04993"/>
    </source>
</evidence>
<dbReference type="InterPro" id="IPR047525">
    <property type="entry name" value="TfoX-like"/>
</dbReference>
<dbReference type="PANTHER" id="PTHR36121:SF1">
    <property type="entry name" value="PROTEIN SXY"/>
    <property type="match status" value="1"/>
</dbReference>
<dbReference type="Pfam" id="PF04993">
    <property type="entry name" value="TfoX_N"/>
    <property type="match status" value="1"/>
</dbReference>
<dbReference type="SUPFAM" id="SSF159894">
    <property type="entry name" value="YgaC/TfoX-N like"/>
    <property type="match status" value="1"/>
</dbReference>
<dbReference type="Gene3D" id="3.30.1460.30">
    <property type="entry name" value="YgaC/TfoX-N like chaperone"/>
    <property type="match status" value="1"/>
</dbReference>
<dbReference type="Proteomes" id="UP001365846">
    <property type="component" value="Unassembled WGS sequence"/>
</dbReference>
<dbReference type="RefSeq" id="WP_340360525.1">
    <property type="nucleotide sequence ID" value="NZ_JBBKZU010000019.1"/>
</dbReference>
<gene>
    <name evidence="3" type="ORF">WKW77_29895</name>
</gene>